<dbReference type="PANTHER" id="PTHR43433">
    <property type="entry name" value="HYDROLASE, ALPHA/BETA FOLD FAMILY PROTEIN"/>
    <property type="match status" value="1"/>
</dbReference>
<dbReference type="InterPro" id="IPR050471">
    <property type="entry name" value="AB_hydrolase"/>
</dbReference>
<feature type="domain" description="AB hydrolase-1" evidence="2">
    <location>
        <begin position="26"/>
        <end position="261"/>
    </location>
</feature>
<evidence type="ECO:0000313" key="4">
    <source>
        <dbReference type="Proteomes" id="UP000675409"/>
    </source>
</evidence>
<accession>A0ABS1LGD0</accession>
<dbReference type="Pfam" id="PF00561">
    <property type="entry name" value="Abhydrolase_1"/>
    <property type="match status" value="1"/>
</dbReference>
<dbReference type="Proteomes" id="UP000675409">
    <property type="component" value="Unassembled WGS sequence"/>
</dbReference>
<reference evidence="3 4" key="1">
    <citation type="journal article" date="2021" name="Arch. Microbiol.">
        <title>Myceligenerans indicum sp. nov., an actinobacterium isolated from mangrove sediment of Sundarbans, India.</title>
        <authorList>
            <person name="Asha K."/>
            <person name="Bhadury P."/>
        </authorList>
    </citation>
    <scope>NUCLEOTIDE SEQUENCE [LARGE SCALE GENOMIC DNA]</scope>
    <source>
        <strain evidence="3 4">I2</strain>
    </source>
</reference>
<dbReference type="InterPro" id="IPR000073">
    <property type="entry name" value="AB_hydrolase_1"/>
</dbReference>
<dbReference type="EMBL" id="JABBYC010000002">
    <property type="protein sequence ID" value="MBL0885282.1"/>
    <property type="molecule type" value="Genomic_DNA"/>
</dbReference>
<evidence type="ECO:0000259" key="2">
    <source>
        <dbReference type="Pfam" id="PF00561"/>
    </source>
</evidence>
<comment type="caution">
    <text evidence="3">The sequence shown here is derived from an EMBL/GenBank/DDBJ whole genome shotgun (WGS) entry which is preliminary data.</text>
</comment>
<dbReference type="InterPro" id="IPR029058">
    <property type="entry name" value="AB_hydrolase_fold"/>
</dbReference>
<keyword evidence="3" id="KW-0378">Hydrolase</keyword>
<dbReference type="SUPFAM" id="SSF53474">
    <property type="entry name" value="alpha/beta-Hydrolases"/>
    <property type="match status" value="1"/>
</dbReference>
<sequence length="277" mass="30486">MANVTVDRENSAQIDIYYEDHGSGQAVVLIHGYPLDGRSWEKQEHALLRAGFRVITYDRRGFGQSARPSGGYDYDTFAADLDGLLNHLQLESTILVGHAMGTGEITRYLSTYGSARVSKAVLLSAIPPFLLKTGDNPDGVDKSVFDRIKAAVLHDRPAFIRRYLDDFFGVGLEAGRRAGEQARLSSFRAGVSASPIATYACVDTWLTDFRADLPWIDVPVLLVHGDADRLLPFHATAARLPGLIKDLELVTIRDGPHSIAWSYPEEVNAALLSFLTR</sequence>
<evidence type="ECO:0000256" key="1">
    <source>
        <dbReference type="ARBA" id="ARBA00022559"/>
    </source>
</evidence>
<dbReference type="PANTHER" id="PTHR43433:SF4">
    <property type="entry name" value="NON-HEME CHLOROPEROXIDASE-RELATED"/>
    <property type="match status" value="1"/>
</dbReference>
<name>A0ABS1LGD0_9MICO</name>
<gene>
    <name evidence="3" type="ORF">HGK34_03115</name>
</gene>
<dbReference type="RefSeq" id="WP_201845115.1">
    <property type="nucleotide sequence ID" value="NZ_JABBYC010000002.1"/>
</dbReference>
<dbReference type="Gene3D" id="3.40.50.1820">
    <property type="entry name" value="alpha/beta hydrolase"/>
    <property type="match status" value="1"/>
</dbReference>
<keyword evidence="1" id="KW-0575">Peroxidase</keyword>
<organism evidence="3 4">
    <name type="scientific">Myceligenerans indicum</name>
    <dbReference type="NCBI Taxonomy" id="2593663"/>
    <lineage>
        <taxon>Bacteria</taxon>
        <taxon>Bacillati</taxon>
        <taxon>Actinomycetota</taxon>
        <taxon>Actinomycetes</taxon>
        <taxon>Micrococcales</taxon>
        <taxon>Promicromonosporaceae</taxon>
        <taxon>Myceligenerans</taxon>
    </lineage>
</organism>
<evidence type="ECO:0000313" key="3">
    <source>
        <dbReference type="EMBL" id="MBL0885282.1"/>
    </source>
</evidence>
<dbReference type="PRINTS" id="PR00111">
    <property type="entry name" value="ABHYDROLASE"/>
</dbReference>
<keyword evidence="1" id="KW-0560">Oxidoreductase</keyword>
<keyword evidence="4" id="KW-1185">Reference proteome</keyword>
<dbReference type="PRINTS" id="PR00412">
    <property type="entry name" value="EPOXHYDRLASE"/>
</dbReference>
<protein>
    <submittedName>
        <fullName evidence="3">Alpha/beta hydrolase</fullName>
    </submittedName>
</protein>
<proteinExistence type="predicted"/>
<dbReference type="InterPro" id="IPR000639">
    <property type="entry name" value="Epox_hydrolase-like"/>
</dbReference>
<dbReference type="GO" id="GO:0016787">
    <property type="term" value="F:hydrolase activity"/>
    <property type="evidence" value="ECO:0007669"/>
    <property type="project" value="UniProtKB-KW"/>
</dbReference>